<keyword evidence="6" id="KW-1185">Reference proteome</keyword>
<evidence type="ECO:0000256" key="2">
    <source>
        <dbReference type="ARBA" id="ARBA00022964"/>
    </source>
</evidence>
<dbReference type="InterPro" id="IPR007803">
    <property type="entry name" value="Asp/Arg/Pro-Hydrxlase"/>
</dbReference>
<evidence type="ECO:0000313" key="5">
    <source>
        <dbReference type="EMBL" id="OEU22488.1"/>
    </source>
</evidence>
<dbReference type="Gene3D" id="2.60.120.330">
    <property type="entry name" value="B-lactam Antibiotic, Isopenicillin N Synthase, Chain"/>
    <property type="match status" value="1"/>
</dbReference>
<organism evidence="5 6">
    <name type="scientific">Fragilariopsis cylindrus CCMP1102</name>
    <dbReference type="NCBI Taxonomy" id="635003"/>
    <lineage>
        <taxon>Eukaryota</taxon>
        <taxon>Sar</taxon>
        <taxon>Stramenopiles</taxon>
        <taxon>Ochrophyta</taxon>
        <taxon>Bacillariophyta</taxon>
        <taxon>Bacillariophyceae</taxon>
        <taxon>Bacillariophycidae</taxon>
        <taxon>Bacillariales</taxon>
        <taxon>Bacillariaceae</taxon>
        <taxon>Fragilariopsis</taxon>
    </lineage>
</organism>
<dbReference type="Pfam" id="PF05118">
    <property type="entry name" value="Asp_Arg_Hydrox"/>
    <property type="match status" value="1"/>
</dbReference>
<dbReference type="InParanoid" id="A0A1E7FWE4"/>
<keyword evidence="3" id="KW-0560">Oxidoreductase</keyword>
<dbReference type="OrthoDB" id="438431at2759"/>
<dbReference type="Proteomes" id="UP000095751">
    <property type="component" value="Unassembled WGS sequence"/>
</dbReference>
<dbReference type="InterPro" id="IPR027443">
    <property type="entry name" value="IPNS-like_sf"/>
</dbReference>
<dbReference type="PANTHER" id="PTHR46332">
    <property type="entry name" value="ASPARTATE BETA-HYDROXYLASE DOMAIN-CONTAINING PROTEIN 2"/>
    <property type="match status" value="1"/>
</dbReference>
<dbReference type="GO" id="GO:0051213">
    <property type="term" value="F:dioxygenase activity"/>
    <property type="evidence" value="ECO:0007669"/>
    <property type="project" value="UniProtKB-KW"/>
</dbReference>
<dbReference type="InterPro" id="IPR051821">
    <property type="entry name" value="Asp/Asn_beta-hydroxylase"/>
</dbReference>
<reference evidence="5 6" key="1">
    <citation type="submission" date="2016-09" db="EMBL/GenBank/DDBJ databases">
        <title>Extensive genetic diversity and differential bi-allelic expression allows diatom success in the polar Southern Ocean.</title>
        <authorList>
            <consortium name="DOE Joint Genome Institute"/>
            <person name="Mock T."/>
            <person name="Otillar R.P."/>
            <person name="Strauss J."/>
            <person name="Dupont C."/>
            <person name="Frickenhaus S."/>
            <person name="Maumus F."/>
            <person name="Mcmullan M."/>
            <person name="Sanges R."/>
            <person name="Schmutz J."/>
            <person name="Toseland A."/>
            <person name="Valas R."/>
            <person name="Veluchamy A."/>
            <person name="Ward B.J."/>
            <person name="Allen A."/>
            <person name="Barry K."/>
            <person name="Falciatore A."/>
            <person name="Ferrante M."/>
            <person name="Fortunato A.E."/>
            <person name="Gloeckner G."/>
            <person name="Gruber A."/>
            <person name="Hipkin R."/>
            <person name="Janech M."/>
            <person name="Kroth P."/>
            <person name="Leese F."/>
            <person name="Lindquist E."/>
            <person name="Lyon B.R."/>
            <person name="Martin J."/>
            <person name="Mayer C."/>
            <person name="Parker M."/>
            <person name="Quesneville H."/>
            <person name="Raymond J."/>
            <person name="Uhlig C."/>
            <person name="Valentin K.U."/>
            <person name="Worden A.Z."/>
            <person name="Armbrust E.V."/>
            <person name="Bowler C."/>
            <person name="Green B."/>
            <person name="Moulton V."/>
            <person name="Van Oosterhout C."/>
            <person name="Grigoriev I."/>
        </authorList>
    </citation>
    <scope>NUCLEOTIDE SEQUENCE [LARGE SCALE GENOMIC DNA]</scope>
    <source>
        <strain evidence="5 6">CCMP1102</strain>
    </source>
</reference>
<evidence type="ECO:0000313" key="6">
    <source>
        <dbReference type="Proteomes" id="UP000095751"/>
    </source>
</evidence>
<evidence type="ECO:0000259" key="4">
    <source>
        <dbReference type="Pfam" id="PF05118"/>
    </source>
</evidence>
<dbReference type="EMBL" id="KV784353">
    <property type="protein sequence ID" value="OEU22488.1"/>
    <property type="molecule type" value="Genomic_DNA"/>
</dbReference>
<dbReference type="AlphaFoldDB" id="A0A1E7FWE4"/>
<sequence length="259" mass="29352">MIQECHSYVPGLSVKSFWDEQQFDWAKSLESSYSDIREEFDAVTANLSRLKREGNNIWAGALTDDASSYGEGWKTLALMDRGRWDDVNANLFPKTCQAVYKSGVPATEIFFACMEGPSSIKKHSDFTNFVLTSHLALDIPYSGENKCRLTVGDETHQWINGKVSVFDTSLLHDAINESDQTRYILMMRFWHPDLSSVEKEALQFTFDSLEFPELISSDPKKQLKAEKIVELSRSFPLTAKAIKKKKQKEGKPKSGRGFG</sequence>
<dbReference type="KEGG" id="fcy:FRACYDRAFT_178647"/>
<evidence type="ECO:0000256" key="3">
    <source>
        <dbReference type="ARBA" id="ARBA00023002"/>
    </source>
</evidence>
<dbReference type="SUPFAM" id="SSF51197">
    <property type="entry name" value="Clavaminate synthase-like"/>
    <property type="match status" value="1"/>
</dbReference>
<protein>
    <submittedName>
        <fullName evidence="5">Asp_Arg_Hydrox-domain-containing protein</fullName>
    </submittedName>
</protein>
<feature type="domain" description="Aspartyl/asparaginy/proline hydroxylase" evidence="4">
    <location>
        <begin position="30"/>
        <end position="192"/>
    </location>
</feature>
<comment type="similarity">
    <text evidence="1">Belongs to the aspartyl/asparaginyl beta-hydroxylase family.</text>
</comment>
<dbReference type="PANTHER" id="PTHR46332:SF5">
    <property type="entry name" value="ASPARTATE BETA-HYDROXYLASE DOMAIN CONTAINING 2"/>
    <property type="match status" value="1"/>
</dbReference>
<proteinExistence type="inferred from homology"/>
<dbReference type="GO" id="GO:0016020">
    <property type="term" value="C:membrane"/>
    <property type="evidence" value="ECO:0007669"/>
    <property type="project" value="TreeGrafter"/>
</dbReference>
<name>A0A1E7FWE4_9STRA</name>
<gene>
    <name evidence="5" type="ORF">FRACYDRAFT_178647</name>
</gene>
<keyword evidence="2" id="KW-0223">Dioxygenase</keyword>
<accession>A0A1E7FWE4</accession>
<evidence type="ECO:0000256" key="1">
    <source>
        <dbReference type="ARBA" id="ARBA00007730"/>
    </source>
</evidence>